<comment type="caution">
    <text evidence="3">The sequence shown here is derived from an EMBL/GenBank/DDBJ whole genome shotgun (WGS) entry which is preliminary data.</text>
</comment>
<evidence type="ECO:0000256" key="1">
    <source>
        <dbReference type="SAM" id="SignalP"/>
    </source>
</evidence>
<dbReference type="PANTHER" id="PTHR22803">
    <property type="entry name" value="MANNOSE, PHOSPHOLIPASE, LECTIN RECEPTOR RELATED"/>
    <property type="match status" value="1"/>
</dbReference>
<dbReference type="Gene3D" id="3.10.100.10">
    <property type="entry name" value="Mannose-Binding Protein A, subunit A"/>
    <property type="match status" value="1"/>
</dbReference>
<dbReference type="Proteomes" id="UP000735302">
    <property type="component" value="Unassembled WGS sequence"/>
</dbReference>
<keyword evidence="4" id="KW-1185">Reference proteome</keyword>
<name>A0AAV4BXS3_9GAST</name>
<keyword evidence="1" id="KW-0732">Signal</keyword>
<protein>
    <submittedName>
        <fullName evidence="3">Snaclec 4</fullName>
    </submittedName>
</protein>
<organism evidence="3 4">
    <name type="scientific">Plakobranchus ocellatus</name>
    <dbReference type="NCBI Taxonomy" id="259542"/>
    <lineage>
        <taxon>Eukaryota</taxon>
        <taxon>Metazoa</taxon>
        <taxon>Spiralia</taxon>
        <taxon>Lophotrochozoa</taxon>
        <taxon>Mollusca</taxon>
        <taxon>Gastropoda</taxon>
        <taxon>Heterobranchia</taxon>
        <taxon>Euthyneura</taxon>
        <taxon>Panpulmonata</taxon>
        <taxon>Sacoglossa</taxon>
        <taxon>Placobranchoidea</taxon>
        <taxon>Plakobranchidae</taxon>
        <taxon>Plakobranchus</taxon>
    </lineage>
</organism>
<gene>
    <name evidence="3" type="ORF">PoB_005034200</name>
</gene>
<dbReference type="InterPro" id="IPR016186">
    <property type="entry name" value="C-type_lectin-like/link_sf"/>
</dbReference>
<dbReference type="SMART" id="SM00034">
    <property type="entry name" value="CLECT"/>
    <property type="match status" value="1"/>
</dbReference>
<dbReference type="Pfam" id="PF00059">
    <property type="entry name" value="Lectin_C"/>
    <property type="match status" value="1"/>
</dbReference>
<accession>A0AAV4BXS3</accession>
<evidence type="ECO:0000313" key="3">
    <source>
        <dbReference type="EMBL" id="GFO23837.1"/>
    </source>
</evidence>
<feature type="chain" id="PRO_5043966062" evidence="1">
    <location>
        <begin position="21"/>
        <end position="164"/>
    </location>
</feature>
<sequence length="164" mass="18411">MAQFLSQFLLAVAFLTVAAAESKCPDGWSYFGGSCYYVGAAGSNFATANSACTDEDSELVSIASPEENNFVKSLLKDDAAAGAWFGLVFNQEDLRFEWENMDWSTPISFTDWGNSNIKIKINLPDSQEYSRDIQCASFSKQYDWAWESKPCDESTDMKYVCKKW</sequence>
<dbReference type="CDD" id="cd00037">
    <property type="entry name" value="CLECT"/>
    <property type="match status" value="1"/>
</dbReference>
<dbReference type="AlphaFoldDB" id="A0AAV4BXS3"/>
<evidence type="ECO:0000313" key="4">
    <source>
        <dbReference type="Proteomes" id="UP000735302"/>
    </source>
</evidence>
<dbReference type="InterPro" id="IPR001304">
    <property type="entry name" value="C-type_lectin-like"/>
</dbReference>
<dbReference type="SUPFAM" id="SSF56436">
    <property type="entry name" value="C-type lectin-like"/>
    <property type="match status" value="1"/>
</dbReference>
<dbReference type="InterPro" id="IPR016187">
    <property type="entry name" value="CTDL_fold"/>
</dbReference>
<feature type="signal peptide" evidence="1">
    <location>
        <begin position="1"/>
        <end position="20"/>
    </location>
</feature>
<proteinExistence type="predicted"/>
<dbReference type="PROSITE" id="PS50041">
    <property type="entry name" value="C_TYPE_LECTIN_2"/>
    <property type="match status" value="1"/>
</dbReference>
<evidence type="ECO:0000259" key="2">
    <source>
        <dbReference type="PROSITE" id="PS50041"/>
    </source>
</evidence>
<reference evidence="3 4" key="1">
    <citation type="journal article" date="2021" name="Elife">
        <title>Chloroplast acquisition without the gene transfer in kleptoplastic sea slugs, Plakobranchus ocellatus.</title>
        <authorList>
            <person name="Maeda T."/>
            <person name="Takahashi S."/>
            <person name="Yoshida T."/>
            <person name="Shimamura S."/>
            <person name="Takaki Y."/>
            <person name="Nagai Y."/>
            <person name="Toyoda A."/>
            <person name="Suzuki Y."/>
            <person name="Arimoto A."/>
            <person name="Ishii H."/>
            <person name="Satoh N."/>
            <person name="Nishiyama T."/>
            <person name="Hasebe M."/>
            <person name="Maruyama T."/>
            <person name="Minagawa J."/>
            <person name="Obokata J."/>
            <person name="Shigenobu S."/>
        </authorList>
    </citation>
    <scope>NUCLEOTIDE SEQUENCE [LARGE SCALE GENOMIC DNA]</scope>
</reference>
<feature type="domain" description="C-type lectin" evidence="2">
    <location>
        <begin position="31"/>
        <end position="153"/>
    </location>
</feature>
<dbReference type="EMBL" id="BLXT01005539">
    <property type="protein sequence ID" value="GFO23837.1"/>
    <property type="molecule type" value="Genomic_DNA"/>
</dbReference>
<dbReference type="InterPro" id="IPR050111">
    <property type="entry name" value="C-type_lectin/snaclec_domain"/>
</dbReference>